<dbReference type="HOGENOM" id="CLU_108953_2_1_10"/>
<dbReference type="STRING" id="1191523.MROS_2587"/>
<sequence>MAEQSEEKNITVNRKAQHDYFIKERLEAGIVLVGTEVKALRQNRASLVDSYAIVKDGEVWLMNANISHYDQGSYNNHDPLRKRKLLLKKSEIRKLKKAVSEKGNTLVPLRLYFKNGKVKVELAIAAGKRKYDKREDIAKREAKRELERKLKQ</sequence>
<dbReference type="EMBL" id="CP003557">
    <property type="protein sequence ID" value="AFN75817.1"/>
    <property type="molecule type" value="Genomic_DNA"/>
</dbReference>
<name>I6YZ11_MELRP</name>
<dbReference type="RefSeq" id="WP_014857247.1">
    <property type="nucleotide sequence ID" value="NC_018178.1"/>
</dbReference>
<dbReference type="PATRIC" id="fig|1191523.3.peg.2722"/>
<evidence type="ECO:0000256" key="1">
    <source>
        <dbReference type="ARBA" id="ARBA00022490"/>
    </source>
</evidence>
<dbReference type="InterPro" id="IPR000037">
    <property type="entry name" value="SsrA-bd_prot"/>
</dbReference>
<dbReference type="NCBIfam" id="NF003843">
    <property type="entry name" value="PRK05422.1"/>
    <property type="match status" value="1"/>
</dbReference>
<dbReference type="Gene3D" id="2.40.280.10">
    <property type="match status" value="1"/>
</dbReference>
<gene>
    <name evidence="3" type="primary">smpB</name>
    <name evidence="4" type="ordered locus">MROS_2587</name>
</gene>
<dbReference type="Pfam" id="PF01668">
    <property type="entry name" value="SmpB"/>
    <property type="match status" value="1"/>
</dbReference>
<comment type="similarity">
    <text evidence="3">Belongs to the SmpB family.</text>
</comment>
<dbReference type="GO" id="GO:0070930">
    <property type="term" value="P:trans-translation-dependent protein tagging"/>
    <property type="evidence" value="ECO:0007669"/>
    <property type="project" value="TreeGrafter"/>
</dbReference>
<keyword evidence="1 3" id="KW-0963">Cytoplasm</keyword>
<comment type="subcellular location">
    <subcellularLocation>
        <location evidence="3">Cytoplasm</location>
    </subcellularLocation>
    <text evidence="3">The tmRNA-SmpB complex associates with stalled 70S ribosomes.</text>
</comment>
<dbReference type="InterPro" id="IPR020081">
    <property type="entry name" value="SsrA-bd_prot_CS"/>
</dbReference>
<evidence type="ECO:0000313" key="5">
    <source>
        <dbReference type="Proteomes" id="UP000009011"/>
    </source>
</evidence>
<dbReference type="HAMAP" id="MF_00023">
    <property type="entry name" value="SmpB"/>
    <property type="match status" value="1"/>
</dbReference>
<dbReference type="GO" id="GO:0005829">
    <property type="term" value="C:cytosol"/>
    <property type="evidence" value="ECO:0007669"/>
    <property type="project" value="TreeGrafter"/>
</dbReference>
<dbReference type="KEGG" id="mro:MROS_2587"/>
<dbReference type="OrthoDB" id="9805462at2"/>
<accession>I6YZ11</accession>
<dbReference type="InterPro" id="IPR023620">
    <property type="entry name" value="SmpB"/>
</dbReference>
<dbReference type="GO" id="GO:0003723">
    <property type="term" value="F:RNA binding"/>
    <property type="evidence" value="ECO:0007669"/>
    <property type="project" value="UniProtKB-UniRule"/>
</dbReference>
<comment type="function">
    <text evidence="3">Required for rescue of stalled ribosomes mediated by trans-translation. Binds to transfer-messenger RNA (tmRNA), required for stable association of tmRNA with ribosomes. tmRNA and SmpB together mimic tRNA shape, replacing the anticodon stem-loop with SmpB. tmRNA is encoded by the ssrA gene; the 2 termini fold to resemble tRNA(Ala) and it encodes a 'tag peptide', a short internal open reading frame. During trans-translation Ala-aminoacylated tmRNA acts like a tRNA, entering the A-site of stalled ribosomes, displacing the stalled mRNA. The ribosome then switches to translate the ORF on the tmRNA; the nascent peptide is terminated with the 'tag peptide' encoded by the tmRNA and targeted for degradation. The ribosome is freed to recommence translation, which seems to be the essential function of trans-translation.</text>
</comment>
<dbReference type="SUPFAM" id="SSF74982">
    <property type="entry name" value="Small protein B (SmpB)"/>
    <property type="match status" value="1"/>
</dbReference>
<proteinExistence type="inferred from homology"/>
<dbReference type="GO" id="GO:0070929">
    <property type="term" value="P:trans-translation"/>
    <property type="evidence" value="ECO:0007669"/>
    <property type="project" value="UniProtKB-UniRule"/>
</dbReference>
<dbReference type="eggNOG" id="COG0691">
    <property type="taxonomic scope" value="Bacteria"/>
</dbReference>
<evidence type="ECO:0000313" key="4">
    <source>
        <dbReference type="EMBL" id="AFN75817.1"/>
    </source>
</evidence>
<dbReference type="NCBIfam" id="TIGR00086">
    <property type="entry name" value="smpB"/>
    <property type="match status" value="1"/>
</dbReference>
<dbReference type="AlphaFoldDB" id="I6YZ11"/>
<dbReference type="PANTHER" id="PTHR30308">
    <property type="entry name" value="TMRNA-BINDING COMPONENT OF TRANS-TRANSLATION TAGGING COMPLEX"/>
    <property type="match status" value="1"/>
</dbReference>
<dbReference type="PROSITE" id="PS01317">
    <property type="entry name" value="SSRP"/>
    <property type="match status" value="1"/>
</dbReference>
<reference evidence="4 5" key="1">
    <citation type="journal article" date="2013" name="PLoS ONE">
        <title>Genomic analysis of Melioribacter roseus, facultatively anaerobic organotrophic bacterium representing a novel deep lineage within Bacteriodetes/Chlorobi group.</title>
        <authorList>
            <person name="Kadnikov V.V."/>
            <person name="Mardanov A.V."/>
            <person name="Podosokorskaya O.A."/>
            <person name="Gavrilov S.N."/>
            <person name="Kublanov I.V."/>
            <person name="Beletsky A.V."/>
            <person name="Bonch-Osmolovskaya E.A."/>
            <person name="Ravin N.V."/>
        </authorList>
    </citation>
    <scope>NUCLEOTIDE SEQUENCE [LARGE SCALE GENOMIC DNA]</scope>
    <source>
        <strain evidence="5">JCM 17771 / P3M-2</strain>
    </source>
</reference>
<organism evidence="4 5">
    <name type="scientific">Melioribacter roseus (strain DSM 23840 / JCM 17771 / VKM B-2668 / P3M-2)</name>
    <dbReference type="NCBI Taxonomy" id="1191523"/>
    <lineage>
        <taxon>Bacteria</taxon>
        <taxon>Pseudomonadati</taxon>
        <taxon>Ignavibacteriota</taxon>
        <taxon>Ignavibacteria</taxon>
        <taxon>Ignavibacteriales</taxon>
        <taxon>Melioribacteraceae</taxon>
        <taxon>Melioribacter</taxon>
    </lineage>
</organism>
<keyword evidence="5" id="KW-1185">Reference proteome</keyword>
<dbReference type="PANTHER" id="PTHR30308:SF2">
    <property type="entry name" value="SSRA-BINDING PROTEIN"/>
    <property type="match status" value="1"/>
</dbReference>
<dbReference type="Proteomes" id="UP000009011">
    <property type="component" value="Chromosome"/>
</dbReference>
<evidence type="ECO:0000256" key="2">
    <source>
        <dbReference type="ARBA" id="ARBA00022884"/>
    </source>
</evidence>
<protein>
    <recommendedName>
        <fullName evidence="3">SsrA-binding protein</fullName>
    </recommendedName>
    <alternativeName>
        <fullName evidence="3">Small protein B</fullName>
    </alternativeName>
</protein>
<keyword evidence="2 3" id="KW-0694">RNA-binding</keyword>
<dbReference type="CDD" id="cd09294">
    <property type="entry name" value="SmpB"/>
    <property type="match status" value="1"/>
</dbReference>
<evidence type="ECO:0000256" key="3">
    <source>
        <dbReference type="HAMAP-Rule" id="MF_00023"/>
    </source>
</evidence>